<evidence type="ECO:0000256" key="16">
    <source>
        <dbReference type="ARBA" id="ARBA00047899"/>
    </source>
</evidence>
<feature type="transmembrane region" description="Helical" evidence="19">
    <location>
        <begin position="476"/>
        <end position="502"/>
    </location>
</feature>
<dbReference type="AlphaFoldDB" id="A0AAV1CDD1"/>
<evidence type="ECO:0000256" key="20">
    <source>
        <dbReference type="SAM" id="SignalP"/>
    </source>
</evidence>
<evidence type="ECO:0000256" key="14">
    <source>
        <dbReference type="ARBA" id="ARBA00023136"/>
    </source>
</evidence>
<dbReference type="Pfam" id="PF23598">
    <property type="entry name" value="LRR_14"/>
    <property type="match status" value="1"/>
</dbReference>
<reference evidence="22" key="1">
    <citation type="submission" date="2023-03" db="EMBL/GenBank/DDBJ databases">
        <authorList>
            <person name="Julca I."/>
        </authorList>
    </citation>
    <scope>NUCLEOTIDE SEQUENCE</scope>
</reference>
<dbReference type="SUPFAM" id="SSF56112">
    <property type="entry name" value="Protein kinase-like (PK-like)"/>
    <property type="match status" value="1"/>
</dbReference>
<evidence type="ECO:0000256" key="4">
    <source>
        <dbReference type="ARBA" id="ARBA00022527"/>
    </source>
</evidence>
<dbReference type="FunFam" id="1.10.510.10:FF:001023">
    <property type="entry name" value="Os07g0541700 protein"/>
    <property type="match status" value="1"/>
</dbReference>
<evidence type="ECO:0000256" key="7">
    <source>
        <dbReference type="ARBA" id="ARBA00022692"/>
    </source>
</evidence>
<evidence type="ECO:0000256" key="18">
    <source>
        <dbReference type="PROSITE-ProRule" id="PRU10141"/>
    </source>
</evidence>
<dbReference type="PROSITE" id="PS50011">
    <property type="entry name" value="PROTEIN_KINASE_DOM"/>
    <property type="match status" value="1"/>
</dbReference>
<sequence>MDRTYSALVVMHWVMMITCCMSMKHTDIDTDQSALLALKYHITSDSLQILYKNWSSNAPSSAVCDWVGVQCGSRHRRVTALNISGMGLRGTVPPHLGNLSFLVSLDMRSNYFYGTVPRELSRLPRLRFVRLSYNNFSGSIAPLFGTKLQYLDLSDNDFGGIIPSSISNSSNLEVMFLQLNSFTGNIPKEIGNIQTLTVLDLQGNYLVGSIPSSIFNISMLEVLGLTQNNLTGSLPNDICHHLPNLKEFWFAANQLSGQIPPSVSRCSQLRTLRLSFNNFNGSLPKELGNLEMLETLYVNKNNLQGTIPREIGNLFNLRGFVISGNNISGPIPKEIGNLTMLTALDLGFGLFTGNHISGAIPNTLGALLNLQNLSFANNQLEGSLPESLGNMVSLTSLNLSHNYLSGLIPKSLEAISSLQVFDVSSNYLVGEIPSGGCFRNFTSKSFISNAALCGDPRFEVPPCKISKKHRLYGKKLVSLILILAAIFILVIVALACIFLVYLRKIKVPSPQDVPVVASMERISYYELLHATNQLGESNLLGSGSFGSVYKGILNDGKVVAIKVFNLQLEGSLRHFDAECKVLCNLRHRNLVKVISSCSNQDFKALVLVYMPNGSLETWLYSHHLFLNMSKRLNIMIDVAYALQYLHQEYLTPVIHCDLKPSNILLDENLVGHVSDFGITKFLRMDESSALTKTLATIGYIAPGTLYLEPKPFSFYHLTKPFALVHCFCT</sequence>
<dbReference type="SMART" id="SM00220">
    <property type="entry name" value="S_TKc"/>
    <property type="match status" value="1"/>
</dbReference>
<evidence type="ECO:0000256" key="6">
    <source>
        <dbReference type="ARBA" id="ARBA00022679"/>
    </source>
</evidence>
<dbReference type="GO" id="GO:0006952">
    <property type="term" value="P:defense response"/>
    <property type="evidence" value="ECO:0007669"/>
    <property type="project" value="UniProtKB-ARBA"/>
</dbReference>
<dbReference type="FunFam" id="3.80.10.10:FF:000095">
    <property type="entry name" value="LRR receptor-like serine/threonine-protein kinase GSO1"/>
    <property type="match status" value="1"/>
</dbReference>
<dbReference type="InterPro" id="IPR032675">
    <property type="entry name" value="LRR_dom_sf"/>
</dbReference>
<dbReference type="SUPFAM" id="SSF52047">
    <property type="entry name" value="RNI-like"/>
    <property type="match status" value="1"/>
</dbReference>
<protein>
    <recommendedName>
        <fullName evidence="3">non-specific serine/threonine protein kinase</fullName>
        <ecNumber evidence="3">2.7.11.1</ecNumber>
    </recommendedName>
</protein>
<feature type="signal peptide" evidence="20">
    <location>
        <begin position="1"/>
        <end position="22"/>
    </location>
</feature>
<keyword evidence="6" id="KW-0808">Transferase</keyword>
<comment type="subcellular location">
    <subcellularLocation>
        <location evidence="1">Membrane</location>
        <topology evidence="1">Single-pass membrane protein</topology>
    </subcellularLocation>
</comment>
<evidence type="ECO:0000313" key="22">
    <source>
        <dbReference type="EMBL" id="CAI9093626.1"/>
    </source>
</evidence>
<dbReference type="InterPro" id="IPR011009">
    <property type="entry name" value="Kinase-like_dom_sf"/>
</dbReference>
<evidence type="ECO:0000256" key="8">
    <source>
        <dbReference type="ARBA" id="ARBA00022729"/>
    </source>
</evidence>
<dbReference type="PANTHER" id="PTHR27008:SF497">
    <property type="entry name" value="OS11G0695000 PROTEIN"/>
    <property type="match status" value="1"/>
</dbReference>
<dbReference type="Pfam" id="PF00560">
    <property type="entry name" value="LRR_1"/>
    <property type="match status" value="1"/>
</dbReference>
<dbReference type="Pfam" id="PF08263">
    <property type="entry name" value="LRRNT_2"/>
    <property type="match status" value="1"/>
</dbReference>
<gene>
    <name evidence="22" type="ORF">OLC1_LOCUS4988</name>
</gene>
<dbReference type="Pfam" id="PF00069">
    <property type="entry name" value="Pkinase"/>
    <property type="match status" value="1"/>
</dbReference>
<comment type="catalytic activity">
    <reaction evidence="16">
        <text>L-threonyl-[protein] + ATP = O-phospho-L-threonyl-[protein] + ADP + H(+)</text>
        <dbReference type="Rhea" id="RHEA:46608"/>
        <dbReference type="Rhea" id="RHEA-COMP:11060"/>
        <dbReference type="Rhea" id="RHEA-COMP:11605"/>
        <dbReference type="ChEBI" id="CHEBI:15378"/>
        <dbReference type="ChEBI" id="CHEBI:30013"/>
        <dbReference type="ChEBI" id="CHEBI:30616"/>
        <dbReference type="ChEBI" id="CHEBI:61977"/>
        <dbReference type="ChEBI" id="CHEBI:456216"/>
        <dbReference type="EC" id="2.7.11.1"/>
    </reaction>
</comment>
<name>A0AAV1CDD1_OLDCO</name>
<keyword evidence="23" id="KW-1185">Reference proteome</keyword>
<dbReference type="FunFam" id="3.80.10.10:FF:000041">
    <property type="entry name" value="LRR receptor-like serine/threonine-protein kinase ERECTA"/>
    <property type="match status" value="1"/>
</dbReference>
<dbReference type="InterPro" id="IPR001611">
    <property type="entry name" value="Leu-rich_rpt"/>
</dbReference>
<evidence type="ECO:0000256" key="19">
    <source>
        <dbReference type="SAM" id="Phobius"/>
    </source>
</evidence>
<dbReference type="InterPro" id="IPR051809">
    <property type="entry name" value="Plant_receptor-like_S/T_kinase"/>
</dbReference>
<keyword evidence="12 18" id="KW-0067">ATP-binding</keyword>
<evidence type="ECO:0000256" key="13">
    <source>
        <dbReference type="ARBA" id="ARBA00022989"/>
    </source>
</evidence>
<dbReference type="GO" id="GO:0051707">
    <property type="term" value="P:response to other organism"/>
    <property type="evidence" value="ECO:0007669"/>
    <property type="project" value="UniProtKB-ARBA"/>
</dbReference>
<keyword evidence="14 19" id="KW-0472">Membrane</keyword>
<keyword evidence="9" id="KW-0677">Repeat</keyword>
<proteinExistence type="inferred from homology"/>
<evidence type="ECO:0000256" key="2">
    <source>
        <dbReference type="ARBA" id="ARBA00008684"/>
    </source>
</evidence>
<dbReference type="PANTHER" id="PTHR27008">
    <property type="entry name" value="OS04G0122200 PROTEIN"/>
    <property type="match status" value="1"/>
</dbReference>
<dbReference type="InterPro" id="IPR003591">
    <property type="entry name" value="Leu-rich_rpt_typical-subtyp"/>
</dbReference>
<dbReference type="Gene3D" id="3.80.10.10">
    <property type="entry name" value="Ribonuclease Inhibitor"/>
    <property type="match status" value="2"/>
</dbReference>
<evidence type="ECO:0000313" key="23">
    <source>
        <dbReference type="Proteomes" id="UP001161247"/>
    </source>
</evidence>
<dbReference type="PROSITE" id="PS00107">
    <property type="entry name" value="PROTEIN_KINASE_ATP"/>
    <property type="match status" value="1"/>
</dbReference>
<evidence type="ECO:0000256" key="1">
    <source>
        <dbReference type="ARBA" id="ARBA00004167"/>
    </source>
</evidence>
<feature type="binding site" evidence="18">
    <location>
        <position position="562"/>
    </location>
    <ligand>
        <name>ATP</name>
        <dbReference type="ChEBI" id="CHEBI:30616"/>
    </ligand>
</feature>
<dbReference type="Proteomes" id="UP001161247">
    <property type="component" value="Chromosome 2"/>
</dbReference>
<dbReference type="Pfam" id="PF13855">
    <property type="entry name" value="LRR_8"/>
    <property type="match status" value="1"/>
</dbReference>
<comment type="similarity">
    <text evidence="2">Belongs to the protein kinase superfamily. Ser/Thr protein kinase family.</text>
</comment>
<evidence type="ECO:0000259" key="21">
    <source>
        <dbReference type="PROSITE" id="PS50011"/>
    </source>
</evidence>
<evidence type="ECO:0000256" key="17">
    <source>
        <dbReference type="ARBA" id="ARBA00048679"/>
    </source>
</evidence>
<evidence type="ECO:0000256" key="9">
    <source>
        <dbReference type="ARBA" id="ARBA00022737"/>
    </source>
</evidence>
<comment type="catalytic activity">
    <reaction evidence="17">
        <text>L-seryl-[protein] + ATP = O-phospho-L-seryl-[protein] + ADP + H(+)</text>
        <dbReference type="Rhea" id="RHEA:17989"/>
        <dbReference type="Rhea" id="RHEA-COMP:9863"/>
        <dbReference type="Rhea" id="RHEA-COMP:11604"/>
        <dbReference type="ChEBI" id="CHEBI:15378"/>
        <dbReference type="ChEBI" id="CHEBI:29999"/>
        <dbReference type="ChEBI" id="CHEBI:30616"/>
        <dbReference type="ChEBI" id="CHEBI:83421"/>
        <dbReference type="ChEBI" id="CHEBI:456216"/>
        <dbReference type="EC" id="2.7.11.1"/>
    </reaction>
</comment>
<dbReference type="EMBL" id="OX459119">
    <property type="protein sequence ID" value="CAI9093626.1"/>
    <property type="molecule type" value="Genomic_DNA"/>
</dbReference>
<dbReference type="GO" id="GO:0004674">
    <property type="term" value="F:protein serine/threonine kinase activity"/>
    <property type="evidence" value="ECO:0007669"/>
    <property type="project" value="UniProtKB-KW"/>
</dbReference>
<organism evidence="22 23">
    <name type="scientific">Oldenlandia corymbosa var. corymbosa</name>
    <dbReference type="NCBI Taxonomy" id="529605"/>
    <lineage>
        <taxon>Eukaryota</taxon>
        <taxon>Viridiplantae</taxon>
        <taxon>Streptophyta</taxon>
        <taxon>Embryophyta</taxon>
        <taxon>Tracheophyta</taxon>
        <taxon>Spermatophyta</taxon>
        <taxon>Magnoliopsida</taxon>
        <taxon>eudicotyledons</taxon>
        <taxon>Gunneridae</taxon>
        <taxon>Pentapetalae</taxon>
        <taxon>asterids</taxon>
        <taxon>lamiids</taxon>
        <taxon>Gentianales</taxon>
        <taxon>Rubiaceae</taxon>
        <taxon>Rubioideae</taxon>
        <taxon>Spermacoceae</taxon>
        <taxon>Hedyotis-Oldenlandia complex</taxon>
        <taxon>Oldenlandia</taxon>
    </lineage>
</organism>
<evidence type="ECO:0000256" key="12">
    <source>
        <dbReference type="ARBA" id="ARBA00022840"/>
    </source>
</evidence>
<feature type="chain" id="PRO_5043471718" description="non-specific serine/threonine protein kinase" evidence="20">
    <location>
        <begin position="23"/>
        <end position="729"/>
    </location>
</feature>
<keyword evidence="4" id="KW-0723">Serine/threonine-protein kinase</keyword>
<keyword evidence="7 19" id="KW-0812">Transmembrane</keyword>
<feature type="domain" description="Protein kinase" evidence="21">
    <location>
        <begin position="534"/>
        <end position="729"/>
    </location>
</feature>
<dbReference type="PROSITE" id="PS00108">
    <property type="entry name" value="PROTEIN_KINASE_ST"/>
    <property type="match status" value="1"/>
</dbReference>
<evidence type="ECO:0000256" key="10">
    <source>
        <dbReference type="ARBA" id="ARBA00022741"/>
    </source>
</evidence>
<dbReference type="GO" id="GO:0005524">
    <property type="term" value="F:ATP binding"/>
    <property type="evidence" value="ECO:0007669"/>
    <property type="project" value="UniProtKB-UniRule"/>
</dbReference>
<keyword evidence="5" id="KW-0433">Leucine-rich repeat</keyword>
<keyword evidence="13 19" id="KW-1133">Transmembrane helix</keyword>
<keyword evidence="8 20" id="KW-0732">Signal</keyword>
<dbReference type="InterPro" id="IPR017441">
    <property type="entry name" value="Protein_kinase_ATP_BS"/>
</dbReference>
<keyword evidence="11" id="KW-0418">Kinase</keyword>
<evidence type="ECO:0000256" key="11">
    <source>
        <dbReference type="ARBA" id="ARBA00022777"/>
    </source>
</evidence>
<keyword evidence="15" id="KW-0325">Glycoprotein</keyword>
<evidence type="ECO:0000256" key="3">
    <source>
        <dbReference type="ARBA" id="ARBA00012513"/>
    </source>
</evidence>
<accession>A0AAV1CDD1</accession>
<dbReference type="InterPro" id="IPR000719">
    <property type="entry name" value="Prot_kinase_dom"/>
</dbReference>
<dbReference type="InterPro" id="IPR013210">
    <property type="entry name" value="LRR_N_plant-typ"/>
</dbReference>
<dbReference type="EC" id="2.7.11.1" evidence="3"/>
<dbReference type="GO" id="GO:0016020">
    <property type="term" value="C:membrane"/>
    <property type="evidence" value="ECO:0007669"/>
    <property type="project" value="UniProtKB-SubCell"/>
</dbReference>
<dbReference type="FunFam" id="3.80.10.10:FF:000129">
    <property type="entry name" value="Leucine-rich repeat receptor-like kinase"/>
    <property type="match status" value="1"/>
</dbReference>
<evidence type="ECO:0000256" key="15">
    <source>
        <dbReference type="ARBA" id="ARBA00023180"/>
    </source>
</evidence>
<keyword evidence="10 18" id="KW-0547">Nucleotide-binding</keyword>
<dbReference type="InterPro" id="IPR008271">
    <property type="entry name" value="Ser/Thr_kinase_AS"/>
</dbReference>
<dbReference type="Gene3D" id="1.10.510.10">
    <property type="entry name" value="Transferase(Phosphotransferase) domain 1"/>
    <property type="match status" value="1"/>
</dbReference>
<dbReference type="Gene3D" id="3.30.200.20">
    <property type="entry name" value="Phosphorylase Kinase, domain 1"/>
    <property type="match status" value="1"/>
</dbReference>
<dbReference type="FunFam" id="3.30.200.20:FF:000661">
    <property type="entry name" value="Serine-threonine protein kinase plant-type"/>
    <property type="match status" value="1"/>
</dbReference>
<dbReference type="InterPro" id="IPR055414">
    <property type="entry name" value="LRR_R13L4/SHOC2-like"/>
</dbReference>
<dbReference type="SMART" id="SM00369">
    <property type="entry name" value="LRR_TYP"/>
    <property type="match status" value="5"/>
</dbReference>
<evidence type="ECO:0000256" key="5">
    <source>
        <dbReference type="ARBA" id="ARBA00022614"/>
    </source>
</evidence>